<protein>
    <submittedName>
        <fullName evidence="2">Uncharacterized protein</fullName>
    </submittedName>
</protein>
<accession>A0A448XFP5</accession>
<evidence type="ECO:0000313" key="2">
    <source>
        <dbReference type="EMBL" id="VEL35687.1"/>
    </source>
</evidence>
<gene>
    <name evidence="2" type="ORF">PXEA_LOCUS29127</name>
</gene>
<dbReference type="OrthoDB" id="2250192at2759"/>
<dbReference type="AlphaFoldDB" id="A0A448XFP5"/>
<proteinExistence type="predicted"/>
<organism evidence="2 3">
    <name type="scientific">Protopolystoma xenopodis</name>
    <dbReference type="NCBI Taxonomy" id="117903"/>
    <lineage>
        <taxon>Eukaryota</taxon>
        <taxon>Metazoa</taxon>
        <taxon>Spiralia</taxon>
        <taxon>Lophotrochozoa</taxon>
        <taxon>Platyhelminthes</taxon>
        <taxon>Monogenea</taxon>
        <taxon>Polyopisthocotylea</taxon>
        <taxon>Polystomatidea</taxon>
        <taxon>Polystomatidae</taxon>
        <taxon>Protopolystoma</taxon>
    </lineage>
</organism>
<evidence type="ECO:0000313" key="3">
    <source>
        <dbReference type="Proteomes" id="UP000784294"/>
    </source>
</evidence>
<dbReference type="Proteomes" id="UP000784294">
    <property type="component" value="Unassembled WGS sequence"/>
</dbReference>
<keyword evidence="3" id="KW-1185">Reference proteome</keyword>
<name>A0A448XFP5_9PLAT</name>
<reference evidence="2" key="1">
    <citation type="submission" date="2018-11" db="EMBL/GenBank/DDBJ databases">
        <authorList>
            <consortium name="Pathogen Informatics"/>
        </authorList>
    </citation>
    <scope>NUCLEOTIDE SEQUENCE</scope>
</reference>
<dbReference type="EMBL" id="CAAALY010250412">
    <property type="protein sequence ID" value="VEL35687.1"/>
    <property type="molecule type" value="Genomic_DNA"/>
</dbReference>
<feature type="region of interest" description="Disordered" evidence="1">
    <location>
        <begin position="213"/>
        <end position="235"/>
    </location>
</feature>
<sequence>MLIVREDLNDWLQRYLFYPGGASAIDASHLLDRLQSGLWLARLAFKLHHSVLSQAATQPHAISSTDQPALASFAEPGSLAETVTCQALGVSDLSVTPPEMISASSGFLSFGRQRHRAMCGSSGNLVSSSLVAPYDCNSPFGGGESKAPVSSGLYNGGTRAVSAGGIGFRRYLRGSGSSLGLNNLTAISLPRFPRSLVLLAQVSLGDSELRHAPPIHNVPSEDSASLNGDGVGKGEWLESVETPNYL</sequence>
<comment type="caution">
    <text evidence="2">The sequence shown here is derived from an EMBL/GenBank/DDBJ whole genome shotgun (WGS) entry which is preliminary data.</text>
</comment>
<evidence type="ECO:0000256" key="1">
    <source>
        <dbReference type="SAM" id="MobiDB-lite"/>
    </source>
</evidence>